<reference evidence="2 3" key="1">
    <citation type="journal article" date="2019" name="Nat. Ecol. Evol.">
        <title>Megaphylogeny resolves global patterns of mushroom evolution.</title>
        <authorList>
            <person name="Varga T."/>
            <person name="Krizsan K."/>
            <person name="Foldi C."/>
            <person name="Dima B."/>
            <person name="Sanchez-Garcia M."/>
            <person name="Sanchez-Ramirez S."/>
            <person name="Szollosi G.J."/>
            <person name="Szarkandi J.G."/>
            <person name="Papp V."/>
            <person name="Albert L."/>
            <person name="Andreopoulos W."/>
            <person name="Angelini C."/>
            <person name="Antonin V."/>
            <person name="Barry K.W."/>
            <person name="Bougher N.L."/>
            <person name="Buchanan P."/>
            <person name="Buyck B."/>
            <person name="Bense V."/>
            <person name="Catcheside P."/>
            <person name="Chovatia M."/>
            <person name="Cooper J."/>
            <person name="Damon W."/>
            <person name="Desjardin D."/>
            <person name="Finy P."/>
            <person name="Geml J."/>
            <person name="Haridas S."/>
            <person name="Hughes K."/>
            <person name="Justo A."/>
            <person name="Karasinski D."/>
            <person name="Kautmanova I."/>
            <person name="Kiss B."/>
            <person name="Kocsube S."/>
            <person name="Kotiranta H."/>
            <person name="LaButti K.M."/>
            <person name="Lechner B.E."/>
            <person name="Liimatainen K."/>
            <person name="Lipzen A."/>
            <person name="Lukacs Z."/>
            <person name="Mihaltcheva S."/>
            <person name="Morgado L.N."/>
            <person name="Niskanen T."/>
            <person name="Noordeloos M.E."/>
            <person name="Ohm R.A."/>
            <person name="Ortiz-Santana B."/>
            <person name="Ovrebo C."/>
            <person name="Racz N."/>
            <person name="Riley R."/>
            <person name="Savchenko A."/>
            <person name="Shiryaev A."/>
            <person name="Soop K."/>
            <person name="Spirin V."/>
            <person name="Szebenyi C."/>
            <person name="Tomsovsky M."/>
            <person name="Tulloss R.E."/>
            <person name="Uehling J."/>
            <person name="Grigoriev I.V."/>
            <person name="Vagvolgyi C."/>
            <person name="Papp T."/>
            <person name="Martin F.M."/>
            <person name="Miettinen O."/>
            <person name="Hibbett D.S."/>
            <person name="Nagy L.G."/>
        </authorList>
    </citation>
    <scope>NUCLEOTIDE SEQUENCE [LARGE SCALE GENOMIC DNA]</scope>
    <source>
        <strain evidence="2 3">CBS 962.96</strain>
    </source>
</reference>
<dbReference type="GO" id="GO:0035838">
    <property type="term" value="C:growing cell tip"/>
    <property type="evidence" value="ECO:0007669"/>
    <property type="project" value="TreeGrafter"/>
</dbReference>
<proteinExistence type="predicted"/>
<evidence type="ECO:0000256" key="1">
    <source>
        <dbReference type="SAM" id="Phobius"/>
    </source>
</evidence>
<protein>
    <recommendedName>
        <fullName evidence="4">Pali-domain-containing protein</fullName>
    </recommendedName>
</protein>
<feature type="transmembrane region" description="Helical" evidence="1">
    <location>
        <begin position="143"/>
        <end position="164"/>
    </location>
</feature>
<organism evidence="2 3">
    <name type="scientific">Dendrothele bispora (strain CBS 962.96)</name>
    <dbReference type="NCBI Taxonomy" id="1314807"/>
    <lineage>
        <taxon>Eukaryota</taxon>
        <taxon>Fungi</taxon>
        <taxon>Dikarya</taxon>
        <taxon>Basidiomycota</taxon>
        <taxon>Agaricomycotina</taxon>
        <taxon>Agaricomycetes</taxon>
        <taxon>Agaricomycetidae</taxon>
        <taxon>Agaricales</taxon>
        <taxon>Agaricales incertae sedis</taxon>
        <taxon>Dendrothele</taxon>
    </lineage>
</organism>
<accession>A0A4V4HIV0</accession>
<keyword evidence="1" id="KW-1133">Transmembrane helix</keyword>
<keyword evidence="1" id="KW-0472">Membrane</keyword>
<keyword evidence="1" id="KW-0812">Transmembrane</keyword>
<name>A0A4V4HIV0_DENBC</name>
<evidence type="ECO:0000313" key="3">
    <source>
        <dbReference type="Proteomes" id="UP000297245"/>
    </source>
</evidence>
<dbReference type="PANTHER" id="PTHR28013">
    <property type="entry name" value="PROTEIN DCV1-RELATED"/>
    <property type="match status" value="1"/>
</dbReference>
<feature type="transmembrane region" description="Helical" evidence="1">
    <location>
        <begin position="184"/>
        <end position="201"/>
    </location>
</feature>
<evidence type="ECO:0000313" key="2">
    <source>
        <dbReference type="EMBL" id="THV08066.1"/>
    </source>
</evidence>
<dbReference type="Proteomes" id="UP000297245">
    <property type="component" value="Unassembled WGS sequence"/>
</dbReference>
<dbReference type="GO" id="GO:0032153">
    <property type="term" value="C:cell division site"/>
    <property type="evidence" value="ECO:0007669"/>
    <property type="project" value="TreeGrafter"/>
</dbReference>
<gene>
    <name evidence="2" type="ORF">K435DRAFT_178034</name>
</gene>
<dbReference type="GO" id="GO:0005886">
    <property type="term" value="C:plasma membrane"/>
    <property type="evidence" value="ECO:0007669"/>
    <property type="project" value="TreeGrafter"/>
</dbReference>
<dbReference type="InterPro" id="IPR051380">
    <property type="entry name" value="pH-response_reg_palI/RIM9"/>
</dbReference>
<dbReference type="PANTHER" id="PTHR28013:SF4">
    <property type="entry name" value="MARVEL DOMAIN-CONTAINING PROTEIN"/>
    <property type="match status" value="1"/>
</dbReference>
<dbReference type="AlphaFoldDB" id="A0A4V4HIV0"/>
<feature type="transmembrane region" description="Helical" evidence="1">
    <location>
        <begin position="40"/>
        <end position="60"/>
    </location>
</feature>
<feature type="transmembrane region" description="Helical" evidence="1">
    <location>
        <begin position="117"/>
        <end position="136"/>
    </location>
</feature>
<dbReference type="EMBL" id="ML179036">
    <property type="protein sequence ID" value="THV08066.1"/>
    <property type="molecule type" value="Genomic_DNA"/>
</dbReference>
<keyword evidence="3" id="KW-1185">Reference proteome</keyword>
<evidence type="ECO:0008006" key="4">
    <source>
        <dbReference type="Google" id="ProtNLM"/>
    </source>
</evidence>
<sequence>MMYRARRHIPRILASLCSGQYLSLSFLKNPLFLLLPNYPILFYIIAALLLVLVSLSSPIFDKIFFLSLTFDGNHTLVTERYGLWGFTKSTRSYIKVGYAFPGYVVEGTFYTHFTKTFVLHPIGALFAALAALATIFHRALHRTLFSTMALIVTLIAWILDMIVFTVVRDLYRNRNIVADYGNGLWLTLGAFLTLLISACMARRHEATDDESRSERIGNK</sequence>
<dbReference type="OrthoDB" id="2354757at2759"/>